<evidence type="ECO:0000313" key="1">
    <source>
        <dbReference type="EMBL" id="SFV54085.1"/>
    </source>
</evidence>
<accession>A0A1W1BKR4</accession>
<dbReference type="EMBL" id="FPHF01000027">
    <property type="protein sequence ID" value="SFV54085.1"/>
    <property type="molecule type" value="Genomic_DNA"/>
</dbReference>
<organism evidence="1">
    <name type="scientific">hydrothermal vent metagenome</name>
    <dbReference type="NCBI Taxonomy" id="652676"/>
    <lineage>
        <taxon>unclassified sequences</taxon>
        <taxon>metagenomes</taxon>
        <taxon>ecological metagenomes</taxon>
    </lineage>
</organism>
<protein>
    <submittedName>
        <fullName evidence="1">Uncharacterized protein</fullName>
    </submittedName>
</protein>
<name>A0A1W1BKR4_9ZZZZ</name>
<gene>
    <name evidence="1" type="ORF">MNB_SM-4-320</name>
</gene>
<reference evidence="1" key="1">
    <citation type="submission" date="2016-10" db="EMBL/GenBank/DDBJ databases">
        <authorList>
            <person name="de Groot N.N."/>
        </authorList>
    </citation>
    <scope>NUCLEOTIDE SEQUENCE</scope>
</reference>
<dbReference type="AlphaFoldDB" id="A0A1W1BKR4"/>
<proteinExistence type="predicted"/>
<sequence length="154" mass="17401">MFVSSYSTYVDTAVTKKTQADSVINPIKKTESFALKLLQNTQKNVLLNSKIPLNYISNYKALNNRELLDQQTSQQTATTLKFSKLSAMSSSKVSYEENSKMFSFLIKPKGTINQTPKLDKNLPAKAQESQESFMKVKMLNTYISNDNYFKVTAA</sequence>